<organism evidence="1 2">
    <name type="scientific">Necator americanus</name>
    <name type="common">Human hookworm</name>
    <dbReference type="NCBI Taxonomy" id="51031"/>
    <lineage>
        <taxon>Eukaryota</taxon>
        <taxon>Metazoa</taxon>
        <taxon>Ecdysozoa</taxon>
        <taxon>Nematoda</taxon>
        <taxon>Chromadorea</taxon>
        <taxon>Rhabditida</taxon>
        <taxon>Rhabditina</taxon>
        <taxon>Rhabditomorpha</taxon>
        <taxon>Strongyloidea</taxon>
        <taxon>Ancylostomatidae</taxon>
        <taxon>Bunostominae</taxon>
        <taxon>Necator</taxon>
    </lineage>
</organism>
<reference evidence="1 2" key="1">
    <citation type="submission" date="2023-08" db="EMBL/GenBank/DDBJ databases">
        <title>A Necator americanus chromosomal reference genome.</title>
        <authorList>
            <person name="Ilik V."/>
            <person name="Petrzelkova K.J."/>
            <person name="Pardy F."/>
            <person name="Fuh T."/>
            <person name="Niatou-Singa F.S."/>
            <person name="Gouil Q."/>
            <person name="Baker L."/>
            <person name="Ritchie M.E."/>
            <person name="Jex A.R."/>
            <person name="Gazzola D."/>
            <person name="Li H."/>
            <person name="Toshio Fujiwara R."/>
            <person name="Zhan B."/>
            <person name="Aroian R.V."/>
            <person name="Pafco B."/>
            <person name="Schwarz E.M."/>
        </authorList>
    </citation>
    <scope>NUCLEOTIDE SEQUENCE [LARGE SCALE GENOMIC DNA]</scope>
    <source>
        <strain evidence="1 2">Aroian</strain>
        <tissue evidence="1">Whole animal</tissue>
    </source>
</reference>
<evidence type="ECO:0000313" key="1">
    <source>
        <dbReference type="EMBL" id="KAK6766758.1"/>
    </source>
</evidence>
<dbReference type="Proteomes" id="UP001303046">
    <property type="component" value="Unassembled WGS sequence"/>
</dbReference>
<sequence length="76" mass="8923">MILDYQPTLFLRTDSIIFRTTAYSQKNIIISRYSSIVFNSAFKAVLSRLHSAGQIVLLKNEDFIYHYSEEIERSMK</sequence>
<accession>A0ABR1EW12</accession>
<comment type="caution">
    <text evidence="1">The sequence shown here is derived from an EMBL/GenBank/DDBJ whole genome shotgun (WGS) entry which is preliminary data.</text>
</comment>
<keyword evidence="2" id="KW-1185">Reference proteome</keyword>
<evidence type="ECO:0000313" key="2">
    <source>
        <dbReference type="Proteomes" id="UP001303046"/>
    </source>
</evidence>
<gene>
    <name evidence="1" type="primary">Necator_chrX.g26351</name>
    <name evidence="1" type="ORF">RB195_026185</name>
</gene>
<proteinExistence type="predicted"/>
<name>A0ABR1EW12_NECAM</name>
<protein>
    <submittedName>
        <fullName evidence="1">Uncharacterized protein</fullName>
    </submittedName>
</protein>
<dbReference type="EMBL" id="JAVFWL010000006">
    <property type="protein sequence ID" value="KAK6766758.1"/>
    <property type="molecule type" value="Genomic_DNA"/>
</dbReference>